<gene>
    <name evidence="2" type="ORF">CLV92_109113</name>
</gene>
<feature type="compositionally biased region" description="Basic and acidic residues" evidence="1">
    <location>
        <begin position="303"/>
        <end position="316"/>
    </location>
</feature>
<feature type="region of interest" description="Disordered" evidence="1">
    <location>
        <begin position="372"/>
        <end position="412"/>
    </location>
</feature>
<feature type="compositionally biased region" description="Low complexity" evidence="1">
    <location>
        <begin position="372"/>
        <end position="392"/>
    </location>
</feature>
<dbReference type="EMBL" id="PTJD01000009">
    <property type="protein sequence ID" value="PPK93836.1"/>
    <property type="molecule type" value="Genomic_DNA"/>
</dbReference>
<evidence type="ECO:0000313" key="3">
    <source>
        <dbReference type="Proteomes" id="UP000239485"/>
    </source>
</evidence>
<dbReference type="SUPFAM" id="SSF56112">
    <property type="entry name" value="Protein kinase-like (PK-like)"/>
    <property type="match status" value="1"/>
</dbReference>
<comment type="caution">
    <text evidence="2">The sequence shown here is derived from an EMBL/GenBank/DDBJ whole genome shotgun (WGS) entry which is preliminary data.</text>
</comment>
<dbReference type="Gene3D" id="2.60.120.260">
    <property type="entry name" value="Galactose-binding domain-like"/>
    <property type="match status" value="1"/>
</dbReference>
<dbReference type="SUPFAM" id="SSF49785">
    <property type="entry name" value="Galactose-binding domain-like"/>
    <property type="match status" value="1"/>
</dbReference>
<proteinExistence type="predicted"/>
<dbReference type="Gene3D" id="1.10.510.10">
    <property type="entry name" value="Transferase(Phosphotransferase) domain 1"/>
    <property type="match status" value="1"/>
</dbReference>
<evidence type="ECO:0008006" key="4">
    <source>
        <dbReference type="Google" id="ProtNLM"/>
    </source>
</evidence>
<feature type="region of interest" description="Disordered" evidence="1">
    <location>
        <begin position="303"/>
        <end position="337"/>
    </location>
</feature>
<accession>A0A2S6II27</accession>
<sequence>MGLPARPVVRRPPPPGSGREERARGAVLDGVARGSVADRYLLRQRLPLESSSQMWDAHDATLDRRVTVRTLPAADPRAEDFLDAARRAALVSEQRLPRVLDAGTDEDLAYVVEEHVDGVSLGELLAEGPLEPAAVRALVGEAAAALDAAARRGLHHARLTPESVLLCVDGQVRVLGTAMEGALELDPPHVSPVRAATLANRRDALGLVALVYAGLTGRWPAAEDVEPYPSLPPAPVDGAHGAPIPPKDLRPEVPNDLDTLCAVTFGPHEDGPRDPGELSLQLAPWSMAPWAGTLRRLRGEHAEREVRERLPSREEVPEAEPPAPFTAPEPTSSPPREQSRFVLGVVGACLAVGAVLAVWSLSGVLPDRETLTPARSETSASAAPATGEAAPSAPEPAEPEPAPEPAPPAPVLLPVTASAMDPLGDDDENGAQAAAVVDGDPATSWQSEAYSSPAFGGLKDGLGLLLDLGAEHDVTSVDVTAAGDGGRLELRTAPGPGLDGSVPVAESAAGGELRLAPEQPVRARYLVLWFTELPQAGGDNRADVAEVRVTGTPAAAVAGG</sequence>
<evidence type="ECO:0000256" key="1">
    <source>
        <dbReference type="SAM" id="MobiDB-lite"/>
    </source>
</evidence>
<feature type="compositionally biased region" description="Pro residues" evidence="1">
    <location>
        <begin position="319"/>
        <end position="333"/>
    </location>
</feature>
<feature type="region of interest" description="Disordered" evidence="1">
    <location>
        <begin position="1"/>
        <end position="24"/>
    </location>
</feature>
<dbReference type="Proteomes" id="UP000239485">
    <property type="component" value="Unassembled WGS sequence"/>
</dbReference>
<protein>
    <recommendedName>
        <fullName evidence="4">Protein kinase domain-containing protein</fullName>
    </recommendedName>
</protein>
<organism evidence="2 3">
    <name type="scientific">Kineococcus xinjiangensis</name>
    <dbReference type="NCBI Taxonomy" id="512762"/>
    <lineage>
        <taxon>Bacteria</taxon>
        <taxon>Bacillati</taxon>
        <taxon>Actinomycetota</taxon>
        <taxon>Actinomycetes</taxon>
        <taxon>Kineosporiales</taxon>
        <taxon>Kineosporiaceae</taxon>
        <taxon>Kineococcus</taxon>
    </lineage>
</organism>
<evidence type="ECO:0000313" key="2">
    <source>
        <dbReference type="EMBL" id="PPK93836.1"/>
    </source>
</evidence>
<keyword evidence="3" id="KW-1185">Reference proteome</keyword>
<reference evidence="2 3" key="1">
    <citation type="submission" date="2018-02" db="EMBL/GenBank/DDBJ databases">
        <title>Genomic Encyclopedia of Archaeal and Bacterial Type Strains, Phase II (KMG-II): from individual species to whole genera.</title>
        <authorList>
            <person name="Goeker M."/>
        </authorList>
    </citation>
    <scope>NUCLEOTIDE SEQUENCE [LARGE SCALE GENOMIC DNA]</scope>
    <source>
        <strain evidence="2 3">DSM 22857</strain>
    </source>
</reference>
<dbReference type="AlphaFoldDB" id="A0A2S6II27"/>
<dbReference type="InterPro" id="IPR011009">
    <property type="entry name" value="Kinase-like_dom_sf"/>
</dbReference>
<dbReference type="Gene3D" id="3.30.200.20">
    <property type="entry name" value="Phosphorylase Kinase, domain 1"/>
    <property type="match status" value="1"/>
</dbReference>
<dbReference type="InterPro" id="IPR008979">
    <property type="entry name" value="Galactose-bd-like_sf"/>
</dbReference>
<feature type="compositionally biased region" description="Pro residues" evidence="1">
    <location>
        <begin position="393"/>
        <end position="411"/>
    </location>
</feature>
<name>A0A2S6II27_9ACTN</name>
<dbReference type="CDD" id="cd13973">
    <property type="entry name" value="PK_MviN-like"/>
    <property type="match status" value="1"/>
</dbReference>